<protein>
    <submittedName>
        <fullName evidence="10">OLC1v1011548C1</fullName>
    </submittedName>
</protein>
<keyword evidence="6 8" id="KW-0503">Monooxygenase</keyword>
<evidence type="ECO:0000256" key="6">
    <source>
        <dbReference type="ARBA" id="ARBA00023033"/>
    </source>
</evidence>
<proteinExistence type="inferred from homology"/>
<keyword evidence="5 7" id="KW-0408">Iron</keyword>
<evidence type="ECO:0000313" key="11">
    <source>
        <dbReference type="Proteomes" id="UP001161247"/>
    </source>
</evidence>
<dbReference type="Proteomes" id="UP001161247">
    <property type="component" value="Chromosome 6"/>
</dbReference>
<evidence type="ECO:0000256" key="9">
    <source>
        <dbReference type="SAM" id="SignalP"/>
    </source>
</evidence>
<dbReference type="GO" id="GO:0005506">
    <property type="term" value="F:iron ion binding"/>
    <property type="evidence" value="ECO:0007669"/>
    <property type="project" value="InterPro"/>
</dbReference>
<evidence type="ECO:0000256" key="8">
    <source>
        <dbReference type="RuleBase" id="RU000461"/>
    </source>
</evidence>
<dbReference type="Gene3D" id="1.10.630.10">
    <property type="entry name" value="Cytochrome P450"/>
    <property type="match status" value="1"/>
</dbReference>
<dbReference type="AlphaFoldDB" id="A0AAV1DU38"/>
<organism evidence="10 11">
    <name type="scientific">Oldenlandia corymbosa var. corymbosa</name>
    <dbReference type="NCBI Taxonomy" id="529605"/>
    <lineage>
        <taxon>Eukaryota</taxon>
        <taxon>Viridiplantae</taxon>
        <taxon>Streptophyta</taxon>
        <taxon>Embryophyta</taxon>
        <taxon>Tracheophyta</taxon>
        <taxon>Spermatophyta</taxon>
        <taxon>Magnoliopsida</taxon>
        <taxon>eudicotyledons</taxon>
        <taxon>Gunneridae</taxon>
        <taxon>Pentapetalae</taxon>
        <taxon>asterids</taxon>
        <taxon>lamiids</taxon>
        <taxon>Gentianales</taxon>
        <taxon>Rubiaceae</taxon>
        <taxon>Rubioideae</taxon>
        <taxon>Spermacoceae</taxon>
        <taxon>Hedyotis-Oldenlandia complex</taxon>
        <taxon>Oldenlandia</taxon>
    </lineage>
</organism>
<keyword evidence="11" id="KW-1185">Reference proteome</keyword>
<evidence type="ECO:0000256" key="5">
    <source>
        <dbReference type="ARBA" id="ARBA00023004"/>
    </source>
</evidence>
<dbReference type="InterPro" id="IPR036396">
    <property type="entry name" value="Cyt_P450_sf"/>
</dbReference>
<keyword evidence="3 7" id="KW-0479">Metal-binding</keyword>
<dbReference type="GO" id="GO:0020037">
    <property type="term" value="F:heme binding"/>
    <property type="evidence" value="ECO:0007669"/>
    <property type="project" value="InterPro"/>
</dbReference>
<dbReference type="InterPro" id="IPR001128">
    <property type="entry name" value="Cyt_P450"/>
</dbReference>
<keyword evidence="2 7" id="KW-0349">Heme</keyword>
<dbReference type="PRINTS" id="PR00385">
    <property type="entry name" value="P450"/>
</dbReference>
<comment type="similarity">
    <text evidence="1 8">Belongs to the cytochrome P450 family.</text>
</comment>
<evidence type="ECO:0000256" key="3">
    <source>
        <dbReference type="ARBA" id="ARBA00022723"/>
    </source>
</evidence>
<accession>A0AAV1DU38</accession>
<keyword evidence="9" id="KW-0732">Signal</keyword>
<evidence type="ECO:0000256" key="2">
    <source>
        <dbReference type="ARBA" id="ARBA00022617"/>
    </source>
</evidence>
<dbReference type="PROSITE" id="PS00086">
    <property type="entry name" value="CYTOCHROME_P450"/>
    <property type="match status" value="1"/>
</dbReference>
<dbReference type="PRINTS" id="PR00463">
    <property type="entry name" value="EP450I"/>
</dbReference>
<gene>
    <name evidence="10" type="ORF">OLC1_LOCUS18772</name>
</gene>
<feature type="binding site" description="axial binding residue" evidence="7">
    <location>
        <position position="441"/>
    </location>
    <ligand>
        <name>heme</name>
        <dbReference type="ChEBI" id="CHEBI:30413"/>
    </ligand>
    <ligandPart>
        <name>Fe</name>
        <dbReference type="ChEBI" id="CHEBI:18248"/>
    </ligandPart>
</feature>
<feature type="chain" id="PRO_5043707173" evidence="9">
    <location>
        <begin position="23"/>
        <end position="507"/>
    </location>
</feature>
<sequence>MEFITLLITFLLLGSMLVKILTQFNREKHPEVNLPPGPKPLPIIGNIHQLAGSPFLHRLLRDLAHKYGPLMHLKVGETPTIIVTSPEMAKEIYRTNDLLFSSRPPILQFKIFSYNFVGLIFSPYGNHWKQLRKLCTVELLSPSRVQTFRSIKEDEVFKLMESISSQEGSIVNLTKAVSILSYSITGRAALGKKNEQTQRYMDIVIEMNRLASEFSLADLYPSVKLFQVFNTKRYKLERGHKQIDEIIGNILNEHKQRIEEGKGEDAKENLVQVLINIQRRNDFEPELTDECIKAVIFDIFTAGSETSAILLEWAFAEIIRNPEVLKRAQDEARSVFSEVGNVDESRLHELKYLHAIYKESLRLHPSAPLLLPRICGEKCEINGYEIPKHATVIVNAWAIGRDPAHWTEAEKFDPDRFLNSEVDYKGTDFEYIPFGAGRRICPGISFAQPSNELILAQLLFHFDWQLPGGLKNEELDMNENLGLTVKRLNDLLLIPSLYQHSCLRKVH</sequence>
<evidence type="ECO:0000256" key="1">
    <source>
        <dbReference type="ARBA" id="ARBA00010617"/>
    </source>
</evidence>
<dbReference type="PANTHER" id="PTHR47955:SF8">
    <property type="entry name" value="CYTOCHROME P450 71D11-LIKE"/>
    <property type="match status" value="1"/>
</dbReference>
<dbReference type="FunFam" id="1.10.630.10:FF:000043">
    <property type="entry name" value="Cytochrome P450 99A2"/>
    <property type="match status" value="1"/>
</dbReference>
<dbReference type="EMBL" id="OX459123">
    <property type="protein sequence ID" value="CAI9111339.1"/>
    <property type="molecule type" value="Genomic_DNA"/>
</dbReference>
<feature type="signal peptide" evidence="9">
    <location>
        <begin position="1"/>
        <end position="22"/>
    </location>
</feature>
<comment type="cofactor">
    <cofactor evidence="7">
        <name>heme</name>
        <dbReference type="ChEBI" id="CHEBI:30413"/>
    </cofactor>
</comment>
<dbReference type="Pfam" id="PF00067">
    <property type="entry name" value="p450"/>
    <property type="match status" value="1"/>
</dbReference>
<dbReference type="GO" id="GO:0009821">
    <property type="term" value="P:alkaloid biosynthetic process"/>
    <property type="evidence" value="ECO:0007669"/>
    <property type="project" value="UniProtKB-ARBA"/>
</dbReference>
<evidence type="ECO:0000256" key="4">
    <source>
        <dbReference type="ARBA" id="ARBA00023002"/>
    </source>
</evidence>
<dbReference type="InterPro" id="IPR017972">
    <property type="entry name" value="Cyt_P450_CS"/>
</dbReference>
<keyword evidence="4 8" id="KW-0560">Oxidoreductase</keyword>
<dbReference type="InterPro" id="IPR002401">
    <property type="entry name" value="Cyt_P450_E_grp-I"/>
</dbReference>
<dbReference type="PANTHER" id="PTHR47955">
    <property type="entry name" value="CYTOCHROME P450 FAMILY 71 PROTEIN"/>
    <property type="match status" value="1"/>
</dbReference>
<reference evidence="10" key="1">
    <citation type="submission" date="2023-03" db="EMBL/GenBank/DDBJ databases">
        <authorList>
            <person name="Julca I."/>
        </authorList>
    </citation>
    <scope>NUCLEOTIDE SEQUENCE</scope>
</reference>
<dbReference type="GO" id="GO:0004497">
    <property type="term" value="F:monooxygenase activity"/>
    <property type="evidence" value="ECO:0007669"/>
    <property type="project" value="UniProtKB-KW"/>
</dbReference>
<dbReference type="CDD" id="cd11072">
    <property type="entry name" value="CYP71-like"/>
    <property type="match status" value="1"/>
</dbReference>
<evidence type="ECO:0000256" key="7">
    <source>
        <dbReference type="PIRSR" id="PIRSR602401-1"/>
    </source>
</evidence>
<dbReference type="SUPFAM" id="SSF48264">
    <property type="entry name" value="Cytochrome P450"/>
    <property type="match status" value="1"/>
</dbReference>
<evidence type="ECO:0000313" key="10">
    <source>
        <dbReference type="EMBL" id="CAI9111339.1"/>
    </source>
</evidence>
<name>A0AAV1DU38_OLDCO</name>
<dbReference type="GO" id="GO:0016705">
    <property type="term" value="F:oxidoreductase activity, acting on paired donors, with incorporation or reduction of molecular oxygen"/>
    <property type="evidence" value="ECO:0007669"/>
    <property type="project" value="InterPro"/>
</dbReference>